<reference evidence="1 2" key="1">
    <citation type="submission" date="2015-05" db="EMBL/GenBank/DDBJ databases">
        <title>Genome sequencing and analysis of members of genus Stenotrophomonas.</title>
        <authorList>
            <person name="Patil P.P."/>
            <person name="Midha S."/>
            <person name="Patil P.B."/>
        </authorList>
    </citation>
    <scope>NUCLEOTIDE SEQUENCE [LARGE SCALE GENOMIC DNA]</scope>
    <source>
        <strain evidence="1 2">DSM 12575</strain>
    </source>
</reference>
<accession>A0ABR5NPD5</accession>
<sequence>MQPYQEYDRKIRAAEIVPALTSDLFGEAVNLYDQTVVFHHVDVDVPGSNALPVRLSRSLAIRPVPYLGTPPETYGGAGDWDVDVPRISGVFDSMYGWNIGYGGSAPRCSSSFFPRTDPPHDMSEIWSGYVLSIPGQGSRSLVGLPPSQYRKPDSKTRLWTTTAFDAVSCTPMISGYPGEGFVVETMAGLVYTFNVGTQRSAGKMGRDNGSPASRLRLEVSLLASRVEDRFGNWVEYSYNAAGHPVSISSSDGRLISLTYSSGRLSSASAHGRNWSYTYNGSNLQRVNLPDQSFWEFTHLADRRIRYERWTEDPGVGCGNIAPLALKNYTLQLRHPSGALGEFEFAHQRLYRAGIPWTYCEAESVGGTSVVHRLALPNYFDVLGLWTKRITGPGIPSGQVWGYSDLGDYHGLWSGIVPPCTTCPQSKRVRIVQPDGSQVEEEYGIVYSHNEGRLLGRFHSSSVGTALRSEYLTYVSSAEAASAPFPDRYGSLWGGNDESSVLVRPLRRREVIESGVKFSWEATAFDVFARPVNVTQSSTPSP</sequence>
<protein>
    <recommendedName>
        <fullName evidence="3">RHS repeat protein</fullName>
    </recommendedName>
</protein>
<dbReference type="RefSeq" id="WP_055767008.1">
    <property type="nucleotide sequence ID" value="NZ_LDJG01000002.1"/>
</dbReference>
<organism evidence="1 2">
    <name type="scientific">Stenotrophomonas nitritireducens</name>
    <dbReference type="NCBI Taxonomy" id="83617"/>
    <lineage>
        <taxon>Bacteria</taxon>
        <taxon>Pseudomonadati</taxon>
        <taxon>Pseudomonadota</taxon>
        <taxon>Gammaproteobacteria</taxon>
        <taxon>Lysobacterales</taxon>
        <taxon>Lysobacteraceae</taxon>
        <taxon>Stenotrophomonas</taxon>
    </lineage>
</organism>
<keyword evidence="2" id="KW-1185">Reference proteome</keyword>
<proteinExistence type="predicted"/>
<evidence type="ECO:0000313" key="1">
    <source>
        <dbReference type="EMBL" id="KRG60598.1"/>
    </source>
</evidence>
<evidence type="ECO:0008006" key="3">
    <source>
        <dbReference type="Google" id="ProtNLM"/>
    </source>
</evidence>
<gene>
    <name evidence="1" type="ORF">ABB22_01505</name>
</gene>
<name>A0ABR5NPD5_9GAMM</name>
<dbReference type="EMBL" id="LDJG01000002">
    <property type="protein sequence ID" value="KRG60598.1"/>
    <property type="molecule type" value="Genomic_DNA"/>
</dbReference>
<dbReference type="Proteomes" id="UP000050902">
    <property type="component" value="Unassembled WGS sequence"/>
</dbReference>
<evidence type="ECO:0000313" key="2">
    <source>
        <dbReference type="Proteomes" id="UP000050902"/>
    </source>
</evidence>
<comment type="caution">
    <text evidence="1">The sequence shown here is derived from an EMBL/GenBank/DDBJ whole genome shotgun (WGS) entry which is preliminary data.</text>
</comment>